<feature type="domain" description="N-acetyltransferase" evidence="2">
    <location>
        <begin position="6"/>
        <end position="162"/>
    </location>
</feature>
<keyword evidence="1" id="KW-0808">Transferase</keyword>
<dbReference type="SUPFAM" id="SSF55729">
    <property type="entry name" value="Acyl-CoA N-acyltransferases (Nat)"/>
    <property type="match status" value="1"/>
</dbReference>
<dbReference type="Proteomes" id="UP001212803">
    <property type="component" value="Chromosome"/>
</dbReference>
<evidence type="ECO:0000313" key="3">
    <source>
        <dbReference type="EMBL" id="WBL36951.1"/>
    </source>
</evidence>
<dbReference type="PANTHER" id="PTHR13947">
    <property type="entry name" value="GNAT FAMILY N-ACETYLTRANSFERASE"/>
    <property type="match status" value="1"/>
</dbReference>
<dbReference type="RefSeq" id="WP_270057467.1">
    <property type="nucleotide sequence ID" value="NZ_CP115149.1"/>
</dbReference>
<proteinExistence type="predicted"/>
<gene>
    <name evidence="3" type="ORF">O0235_05145</name>
</gene>
<name>A0ABY7M8V0_9CHLR</name>
<evidence type="ECO:0000313" key="4">
    <source>
        <dbReference type="Proteomes" id="UP001212803"/>
    </source>
</evidence>
<evidence type="ECO:0000259" key="2">
    <source>
        <dbReference type="PROSITE" id="PS51186"/>
    </source>
</evidence>
<dbReference type="PANTHER" id="PTHR13947:SF37">
    <property type="entry name" value="LD18367P"/>
    <property type="match status" value="1"/>
</dbReference>
<dbReference type="InterPro" id="IPR016181">
    <property type="entry name" value="Acyl_CoA_acyltransferase"/>
</dbReference>
<reference evidence="3 4" key="1">
    <citation type="journal article" date="2023" name="ISME J.">
        <title>Thermophilic Dehalococcoidia with unusual traits shed light on an unexpected past.</title>
        <authorList>
            <person name="Palmer M."/>
            <person name="Covington J.K."/>
            <person name="Zhou E.M."/>
            <person name="Thomas S.C."/>
            <person name="Habib N."/>
            <person name="Seymour C.O."/>
            <person name="Lai D."/>
            <person name="Johnston J."/>
            <person name="Hashimi A."/>
            <person name="Jiao J.Y."/>
            <person name="Muok A.R."/>
            <person name="Liu L."/>
            <person name="Xian W.D."/>
            <person name="Zhi X.Y."/>
            <person name="Li M.M."/>
            <person name="Silva L.P."/>
            <person name="Bowen B.P."/>
            <person name="Louie K."/>
            <person name="Briegel A."/>
            <person name="Pett-Ridge J."/>
            <person name="Weber P.K."/>
            <person name="Tocheva E.I."/>
            <person name="Woyke T."/>
            <person name="Northen T.R."/>
            <person name="Mayali X."/>
            <person name="Li W.J."/>
            <person name="Hedlund B.P."/>
        </authorList>
    </citation>
    <scope>NUCLEOTIDE SEQUENCE [LARGE SCALE GENOMIC DNA]</scope>
    <source>
        <strain evidence="3 4">YIM 72310</strain>
    </source>
</reference>
<dbReference type="PROSITE" id="PS51186">
    <property type="entry name" value="GNAT"/>
    <property type="match status" value="1"/>
</dbReference>
<sequence length="167" mass="19069">MEADGYRVVPYDRARHGDGPWRVVAAVFAEYGFPFAEADYDADVLRPEAHYPPGWFLVAESPAGEVVGCVGLTDEGGGEFELHRLYLLPAARGKGLGERLTREVVRMAREAGARRLVLFSDVAFEHAHRLYERCGFRRNRFRYAPDPWQSREWGFVMEFEETGKEAR</sequence>
<evidence type="ECO:0000256" key="1">
    <source>
        <dbReference type="ARBA" id="ARBA00022679"/>
    </source>
</evidence>
<keyword evidence="4" id="KW-1185">Reference proteome</keyword>
<dbReference type="InterPro" id="IPR000182">
    <property type="entry name" value="GNAT_dom"/>
</dbReference>
<dbReference type="CDD" id="cd04301">
    <property type="entry name" value="NAT_SF"/>
    <property type="match status" value="1"/>
</dbReference>
<protein>
    <submittedName>
        <fullName evidence="3">GNAT family N-acetyltransferase</fullName>
    </submittedName>
</protein>
<dbReference type="Pfam" id="PF00583">
    <property type="entry name" value="Acetyltransf_1"/>
    <property type="match status" value="1"/>
</dbReference>
<dbReference type="EMBL" id="CP115149">
    <property type="protein sequence ID" value="WBL36951.1"/>
    <property type="molecule type" value="Genomic_DNA"/>
</dbReference>
<dbReference type="Gene3D" id="3.40.630.30">
    <property type="match status" value="1"/>
</dbReference>
<dbReference type="InterPro" id="IPR050769">
    <property type="entry name" value="NAT_camello-type"/>
</dbReference>
<organism evidence="3 4">
    <name type="scientific">Tepidiforma flava</name>
    <dbReference type="NCBI Taxonomy" id="3004094"/>
    <lineage>
        <taxon>Bacteria</taxon>
        <taxon>Bacillati</taxon>
        <taxon>Chloroflexota</taxon>
        <taxon>Tepidiformia</taxon>
        <taxon>Tepidiformales</taxon>
        <taxon>Tepidiformaceae</taxon>
        <taxon>Tepidiforma</taxon>
    </lineage>
</organism>
<accession>A0ABY7M8V0</accession>